<gene>
    <name evidence="2" type="ORF">RhiirA4_481055</name>
</gene>
<dbReference type="AlphaFoldDB" id="A0A2I1HIW0"/>
<dbReference type="GO" id="GO:0004672">
    <property type="term" value="F:protein kinase activity"/>
    <property type="evidence" value="ECO:0007669"/>
    <property type="project" value="InterPro"/>
</dbReference>
<dbReference type="Proteomes" id="UP000234323">
    <property type="component" value="Unassembled WGS sequence"/>
</dbReference>
<dbReference type="InterPro" id="IPR011009">
    <property type="entry name" value="Kinase-like_dom_sf"/>
</dbReference>
<dbReference type="PROSITE" id="PS50011">
    <property type="entry name" value="PROTEIN_KINASE_DOM"/>
    <property type="match status" value="1"/>
</dbReference>
<dbReference type="SUPFAM" id="SSF56112">
    <property type="entry name" value="Protein kinase-like (PK-like)"/>
    <property type="match status" value="1"/>
</dbReference>
<dbReference type="EMBL" id="LLXI01003205">
    <property type="protein sequence ID" value="PKY58821.1"/>
    <property type="molecule type" value="Genomic_DNA"/>
</dbReference>
<accession>A0A2I1HIW0</accession>
<comment type="caution">
    <text evidence="2">The sequence shown here is derived from an EMBL/GenBank/DDBJ whole genome shotgun (WGS) entry which is preliminary data.</text>
</comment>
<dbReference type="InterPro" id="IPR000719">
    <property type="entry name" value="Prot_kinase_dom"/>
</dbReference>
<protein>
    <recommendedName>
        <fullName evidence="1">Protein kinase domain-containing protein</fullName>
    </recommendedName>
</protein>
<dbReference type="Gene3D" id="1.10.510.10">
    <property type="entry name" value="Transferase(Phosphotransferase) domain 1"/>
    <property type="match status" value="1"/>
</dbReference>
<evidence type="ECO:0000313" key="2">
    <source>
        <dbReference type="EMBL" id="PKY58821.1"/>
    </source>
</evidence>
<proteinExistence type="predicted"/>
<reference evidence="2 3" key="1">
    <citation type="submission" date="2015-10" db="EMBL/GenBank/DDBJ databases">
        <title>Genome analyses suggest a sexual origin of heterokaryosis in a supposedly ancient asexual fungus.</title>
        <authorList>
            <person name="Ropars J."/>
            <person name="Sedzielewska K."/>
            <person name="Noel J."/>
            <person name="Charron P."/>
            <person name="Farinelli L."/>
            <person name="Marton T."/>
            <person name="Kruger M."/>
            <person name="Pelin A."/>
            <person name="Brachmann A."/>
            <person name="Corradi N."/>
        </authorList>
    </citation>
    <scope>NUCLEOTIDE SEQUENCE [LARGE SCALE GENOMIC DNA]</scope>
    <source>
        <strain evidence="2 3">A4</strain>
    </source>
</reference>
<name>A0A2I1HIW0_9GLOM</name>
<organism evidence="2 3">
    <name type="scientific">Rhizophagus irregularis</name>
    <dbReference type="NCBI Taxonomy" id="588596"/>
    <lineage>
        <taxon>Eukaryota</taxon>
        <taxon>Fungi</taxon>
        <taxon>Fungi incertae sedis</taxon>
        <taxon>Mucoromycota</taxon>
        <taxon>Glomeromycotina</taxon>
        <taxon>Glomeromycetes</taxon>
        <taxon>Glomerales</taxon>
        <taxon>Glomeraceae</taxon>
        <taxon>Rhizophagus</taxon>
    </lineage>
</organism>
<keyword evidence="3" id="KW-1185">Reference proteome</keyword>
<feature type="domain" description="Protein kinase" evidence="1">
    <location>
        <begin position="1"/>
        <end position="102"/>
    </location>
</feature>
<sequence>MINEDWYQPAVKDCEIKEILHKELSEEKVEIGFSSFDKFYIKEHYLVLEYAKQRNLREFITKQLNLKQQQYGNLKYVASEVIMGNGNLTSIKSDIYSLGIIM</sequence>
<evidence type="ECO:0000313" key="3">
    <source>
        <dbReference type="Proteomes" id="UP000234323"/>
    </source>
</evidence>
<evidence type="ECO:0000259" key="1">
    <source>
        <dbReference type="PROSITE" id="PS50011"/>
    </source>
</evidence>
<dbReference type="GO" id="GO:0005524">
    <property type="term" value="F:ATP binding"/>
    <property type="evidence" value="ECO:0007669"/>
    <property type="project" value="InterPro"/>
</dbReference>